<keyword evidence="3" id="KW-0902">Two-component regulatory system</keyword>
<dbReference type="InterPro" id="IPR003852">
    <property type="entry name" value="Sig_transdc_His_kinase_KdpD_N"/>
</dbReference>
<organism evidence="6 7">
    <name type="scientific">Anabaenopsis circularis NIES-21</name>
    <dbReference type="NCBI Taxonomy" id="1085406"/>
    <lineage>
        <taxon>Bacteria</taxon>
        <taxon>Bacillati</taxon>
        <taxon>Cyanobacteriota</taxon>
        <taxon>Cyanophyceae</taxon>
        <taxon>Nostocales</taxon>
        <taxon>Nodulariaceae</taxon>
        <taxon>Anabaenopsis</taxon>
    </lineage>
</organism>
<dbReference type="Pfam" id="PF00582">
    <property type="entry name" value="Usp"/>
    <property type="match status" value="1"/>
</dbReference>
<dbReference type="InterPro" id="IPR052023">
    <property type="entry name" value="Histidine_kinase_KdpD"/>
</dbReference>
<dbReference type="EMBL" id="AP018174">
    <property type="protein sequence ID" value="BAY16594.1"/>
    <property type="molecule type" value="Genomic_DNA"/>
</dbReference>
<evidence type="ECO:0000259" key="4">
    <source>
        <dbReference type="Pfam" id="PF00582"/>
    </source>
</evidence>
<reference evidence="6 7" key="1">
    <citation type="submission" date="2017-06" db="EMBL/GenBank/DDBJ databases">
        <title>Genome sequencing of cyanobaciteial culture collection at National Institute for Environmental Studies (NIES).</title>
        <authorList>
            <person name="Hirose Y."/>
            <person name="Shimura Y."/>
            <person name="Fujisawa T."/>
            <person name="Nakamura Y."/>
            <person name="Kawachi M."/>
        </authorList>
    </citation>
    <scope>NUCLEOTIDE SEQUENCE [LARGE SCALE GENOMIC DNA]</scope>
    <source>
        <strain evidence="6 7">NIES-21</strain>
    </source>
</reference>
<dbReference type="FunFam" id="3.40.50.300:FF:000483">
    <property type="entry name" value="Sensor histidine kinase KdpD"/>
    <property type="match status" value="1"/>
</dbReference>
<dbReference type="Proteomes" id="UP000218287">
    <property type="component" value="Chromosome"/>
</dbReference>
<evidence type="ECO:0000313" key="7">
    <source>
        <dbReference type="Proteomes" id="UP000218287"/>
    </source>
</evidence>
<feature type="domain" description="UspA" evidence="4">
    <location>
        <begin position="262"/>
        <end position="375"/>
    </location>
</feature>
<dbReference type="PANTHER" id="PTHR45569:SF1">
    <property type="entry name" value="SENSOR PROTEIN KDPD"/>
    <property type="match status" value="1"/>
</dbReference>
<name>A0A1Z4GGG4_9CYAN</name>
<evidence type="ECO:0000256" key="1">
    <source>
        <dbReference type="ARBA" id="ARBA00022679"/>
    </source>
</evidence>
<accession>A0A1Z4GGG4</accession>
<dbReference type="InterPro" id="IPR014729">
    <property type="entry name" value="Rossmann-like_a/b/a_fold"/>
</dbReference>
<dbReference type="InterPro" id="IPR027417">
    <property type="entry name" value="P-loop_NTPase"/>
</dbReference>
<keyword evidence="1" id="KW-0808">Transferase</keyword>
<dbReference type="InterPro" id="IPR006016">
    <property type="entry name" value="UspA"/>
</dbReference>
<dbReference type="AlphaFoldDB" id="A0A1Z4GGG4"/>
<dbReference type="Gene3D" id="3.40.50.300">
    <property type="entry name" value="P-loop containing nucleotide triphosphate hydrolases"/>
    <property type="match status" value="1"/>
</dbReference>
<evidence type="ECO:0000256" key="2">
    <source>
        <dbReference type="ARBA" id="ARBA00022777"/>
    </source>
</evidence>
<dbReference type="CDD" id="cd01987">
    <property type="entry name" value="USP_KdpD-like"/>
    <property type="match status" value="1"/>
</dbReference>
<proteinExistence type="predicted"/>
<sequence length="394" mass="44106">MIHTATLNLKSKMVSGAAINSSYPVRRGKHKIFIGMAPGVGKTYRMLEEGTALKQEGIDVVIGLLETHGRKDTAEKASGLEIIPRKEISRGGLTLTEMDTEAILQRCLPKSSYGYKSQLVLVDELAHTNVPGSPREKRYQDVEVILAAGIDVYSTMNVQHLESLNDLVARITGVVVRERVPDRILEGADEVVVVDVTPEMLQERLLEGKIYAQPKIQQALDNFFQRRNLIALRELALREVADNIEEDAIASTPNGQFCNIHERVLVCISTYPNSLQLLRRGARLANYMNAPLYVVFVADPERFLSKEESLHIHNCEKLCQEFTGTFLRVTNGNIAQAIAEVAEKYRITQIVIGESQRSRWQILLKGSLTQKLVRLLKNIDIHIIASDKQSSVKI</sequence>
<dbReference type="Pfam" id="PF02702">
    <property type="entry name" value="KdpD"/>
    <property type="match status" value="1"/>
</dbReference>
<dbReference type="Gene3D" id="3.40.50.620">
    <property type="entry name" value="HUPs"/>
    <property type="match status" value="1"/>
</dbReference>
<evidence type="ECO:0000259" key="5">
    <source>
        <dbReference type="Pfam" id="PF02702"/>
    </source>
</evidence>
<feature type="domain" description="Signal transduction histidine kinase osmosensitive K+ channel sensor N-terminal" evidence="5">
    <location>
        <begin position="26"/>
        <end position="244"/>
    </location>
</feature>
<dbReference type="GO" id="GO:0005886">
    <property type="term" value="C:plasma membrane"/>
    <property type="evidence" value="ECO:0007669"/>
    <property type="project" value="TreeGrafter"/>
</dbReference>
<dbReference type="GO" id="GO:0005737">
    <property type="term" value="C:cytoplasm"/>
    <property type="evidence" value="ECO:0007669"/>
    <property type="project" value="UniProtKB-ARBA"/>
</dbReference>
<dbReference type="PANTHER" id="PTHR45569">
    <property type="entry name" value="SENSOR PROTEIN KDPD"/>
    <property type="match status" value="1"/>
</dbReference>
<keyword evidence="7" id="KW-1185">Reference proteome</keyword>
<gene>
    <name evidence="6" type="ORF">NIES21_24240</name>
</gene>
<evidence type="ECO:0000313" key="6">
    <source>
        <dbReference type="EMBL" id="BAY16594.1"/>
    </source>
</evidence>
<dbReference type="SUPFAM" id="SSF52402">
    <property type="entry name" value="Adenine nucleotide alpha hydrolases-like"/>
    <property type="match status" value="1"/>
</dbReference>
<keyword evidence="2" id="KW-0418">Kinase</keyword>
<protein>
    <submittedName>
        <fullName evidence="6">Potassium-dependent ATPase subunit D</fullName>
    </submittedName>
</protein>
<evidence type="ECO:0000256" key="3">
    <source>
        <dbReference type="ARBA" id="ARBA00023012"/>
    </source>
</evidence>
<dbReference type="GO" id="GO:0000155">
    <property type="term" value="F:phosphorelay sensor kinase activity"/>
    <property type="evidence" value="ECO:0007669"/>
    <property type="project" value="InterPro"/>
</dbReference>